<evidence type="ECO:0000256" key="1">
    <source>
        <dbReference type="SAM" id="MobiDB-lite"/>
    </source>
</evidence>
<accession>A0A6M1LDH5</accession>
<feature type="region of interest" description="Disordered" evidence="1">
    <location>
        <begin position="114"/>
        <end position="139"/>
    </location>
</feature>
<sequence length="197" mass="20963">MSGDESGAARALRRGLAVLDRHRTSLGATELRAHSGAYGQELAAEGLDVAVRAGAPARVLAWSERWRANTLRMRSALPPDDPELVATLAELRMVSGLLEDAVLADRPVRALRGRQADSNTASATLPGGCPAGARWSPRPPWTPWPSGSARACWSNWWRTAIGSGRCWSATVGSACTTSARSPRRRSWSDGTGSGYAD</sequence>
<evidence type="ECO:0000313" key="2">
    <source>
        <dbReference type="EMBL" id="NGM16350.1"/>
    </source>
</evidence>
<dbReference type="EMBL" id="SAIY01000016">
    <property type="protein sequence ID" value="NGM16350.1"/>
    <property type="molecule type" value="Genomic_DNA"/>
</dbReference>
<gene>
    <name evidence="2" type="ORF">ENC19_28875</name>
</gene>
<reference evidence="2 3" key="1">
    <citation type="submission" date="2020-02" db="EMBL/GenBank/DDBJ databases">
        <title>Draft Genome Sequence of Verrucosispora sp. Strain CWR15, Isolated from Gulf of Mexico Sponge.</title>
        <authorList>
            <person name="Kennedy S.J."/>
            <person name="Cella E."/>
            <person name="Azarian T."/>
            <person name="Baker B.J."/>
            <person name="Shaw L.N."/>
        </authorList>
    </citation>
    <scope>NUCLEOTIDE SEQUENCE [LARGE SCALE GENOMIC DNA]</scope>
    <source>
        <strain evidence="2 3">CWR15</strain>
    </source>
</reference>
<proteinExistence type="predicted"/>
<keyword evidence="3" id="KW-1185">Reference proteome</keyword>
<protein>
    <submittedName>
        <fullName evidence="2">Uncharacterized protein</fullName>
    </submittedName>
</protein>
<comment type="caution">
    <text evidence="2">The sequence shown here is derived from an EMBL/GenBank/DDBJ whole genome shotgun (WGS) entry which is preliminary data.</text>
</comment>
<feature type="region of interest" description="Disordered" evidence="1">
    <location>
        <begin position="178"/>
        <end position="197"/>
    </location>
</feature>
<organism evidence="2 3">
    <name type="scientific">Verrucosispora sioxanthis</name>
    <dbReference type="NCBI Taxonomy" id="2499994"/>
    <lineage>
        <taxon>Bacteria</taxon>
        <taxon>Bacillati</taxon>
        <taxon>Actinomycetota</taxon>
        <taxon>Actinomycetes</taxon>
        <taxon>Micromonosporales</taxon>
        <taxon>Micromonosporaceae</taxon>
        <taxon>Micromonospora</taxon>
    </lineage>
</organism>
<dbReference type="Proteomes" id="UP000478148">
    <property type="component" value="Unassembled WGS sequence"/>
</dbReference>
<dbReference type="RefSeq" id="WP_164450204.1">
    <property type="nucleotide sequence ID" value="NZ_SAIY01000016.1"/>
</dbReference>
<dbReference type="AlphaFoldDB" id="A0A6M1LDH5"/>
<evidence type="ECO:0000313" key="3">
    <source>
        <dbReference type="Proteomes" id="UP000478148"/>
    </source>
</evidence>
<name>A0A6M1LDH5_9ACTN</name>